<accession>A0AAV7HWH7</accession>
<gene>
    <name evidence="2" type="ORF">KQX54_013684</name>
</gene>
<evidence type="ECO:0000256" key="1">
    <source>
        <dbReference type="SAM" id="MobiDB-lite"/>
    </source>
</evidence>
<protein>
    <submittedName>
        <fullName evidence="2">Uncharacterized protein</fullName>
    </submittedName>
</protein>
<sequence>MLELYYDILLARVDNMEDNIPPCKPTSYQTTIPEEELTKVNYDKSAKRKRQDHSDISDTDSVVDESIAKKVRIPPIVISQSITNISDFTDRMKSICSNIVTFKYNKTMSVYTTTIVDYKKVLKKLKELNVAHHTYTLQEDKPKYLVLRGLPSINIMKLDEELKNHCITPKRIVQMKKKIT</sequence>
<reference evidence="2 3" key="1">
    <citation type="journal article" date="2021" name="J. Hered.">
        <title>A chromosome-level genome assembly of the parasitoid wasp, Cotesia glomerata (Hymenoptera: Braconidae).</title>
        <authorList>
            <person name="Pinto B.J."/>
            <person name="Weis J.J."/>
            <person name="Gamble T."/>
            <person name="Ode P.J."/>
            <person name="Paul R."/>
            <person name="Zaspel J.M."/>
        </authorList>
    </citation>
    <scope>NUCLEOTIDE SEQUENCE [LARGE SCALE GENOMIC DNA]</scope>
    <source>
        <strain evidence="2">CgM1</strain>
    </source>
</reference>
<feature type="region of interest" description="Disordered" evidence="1">
    <location>
        <begin position="42"/>
        <end position="61"/>
    </location>
</feature>
<comment type="caution">
    <text evidence="2">The sequence shown here is derived from an EMBL/GenBank/DDBJ whole genome shotgun (WGS) entry which is preliminary data.</text>
</comment>
<dbReference type="EMBL" id="JAHXZJ010002982">
    <property type="protein sequence ID" value="KAH0535113.1"/>
    <property type="molecule type" value="Genomic_DNA"/>
</dbReference>
<dbReference type="Proteomes" id="UP000826195">
    <property type="component" value="Unassembled WGS sequence"/>
</dbReference>
<evidence type="ECO:0000313" key="3">
    <source>
        <dbReference type="Proteomes" id="UP000826195"/>
    </source>
</evidence>
<evidence type="ECO:0000313" key="2">
    <source>
        <dbReference type="EMBL" id="KAH0535113.1"/>
    </source>
</evidence>
<proteinExistence type="predicted"/>
<keyword evidence="3" id="KW-1185">Reference proteome</keyword>
<organism evidence="2 3">
    <name type="scientific">Cotesia glomerata</name>
    <name type="common">Lepidopteran parasitic wasp</name>
    <name type="synonym">Apanteles glomeratus</name>
    <dbReference type="NCBI Taxonomy" id="32391"/>
    <lineage>
        <taxon>Eukaryota</taxon>
        <taxon>Metazoa</taxon>
        <taxon>Ecdysozoa</taxon>
        <taxon>Arthropoda</taxon>
        <taxon>Hexapoda</taxon>
        <taxon>Insecta</taxon>
        <taxon>Pterygota</taxon>
        <taxon>Neoptera</taxon>
        <taxon>Endopterygota</taxon>
        <taxon>Hymenoptera</taxon>
        <taxon>Apocrita</taxon>
        <taxon>Ichneumonoidea</taxon>
        <taxon>Braconidae</taxon>
        <taxon>Microgastrinae</taxon>
        <taxon>Cotesia</taxon>
    </lineage>
</organism>
<dbReference type="AlphaFoldDB" id="A0AAV7HWH7"/>
<name>A0AAV7HWH7_COTGL</name>